<evidence type="ECO:0000256" key="3">
    <source>
        <dbReference type="ARBA" id="ARBA00022946"/>
    </source>
</evidence>
<dbReference type="AlphaFoldDB" id="A0A8T2KHN6"/>
<keyword evidence="3" id="KW-0809">Transit peptide</keyword>
<protein>
    <recommendedName>
        <fullName evidence="7">Large ribosomal subunit protein mL52</fullName>
    </recommendedName>
    <alternativeName>
        <fullName evidence="8">39S ribosomal protein L52, mitochondrial</fullName>
    </alternativeName>
</protein>
<dbReference type="GO" id="GO:0003735">
    <property type="term" value="F:structural constituent of ribosome"/>
    <property type="evidence" value="ECO:0007669"/>
    <property type="project" value="InterPro"/>
</dbReference>
<evidence type="ECO:0000256" key="2">
    <source>
        <dbReference type="ARBA" id="ARBA00007232"/>
    </source>
</evidence>
<evidence type="ECO:0000256" key="7">
    <source>
        <dbReference type="ARBA" id="ARBA00035181"/>
    </source>
</evidence>
<evidence type="ECO:0000256" key="6">
    <source>
        <dbReference type="ARBA" id="ARBA00023274"/>
    </source>
</evidence>
<evidence type="ECO:0000313" key="10">
    <source>
        <dbReference type="Proteomes" id="UP000812440"/>
    </source>
</evidence>
<dbReference type="Pfam" id="PF18699">
    <property type="entry name" value="MRPL52"/>
    <property type="match status" value="1"/>
</dbReference>
<dbReference type="PANTHER" id="PTHR34090">
    <property type="entry name" value="39S RIBOSOMAL PROTEIN L52, MITOCHONDRIAL"/>
    <property type="match status" value="1"/>
</dbReference>
<keyword evidence="10" id="KW-1185">Reference proteome</keyword>
<name>A0A8T2KHN6_9PIPI</name>
<comment type="caution">
    <text evidence="9">The sequence shown here is derived from an EMBL/GenBank/DDBJ whole genome shotgun (WGS) entry which is preliminary data.</text>
</comment>
<keyword evidence="6" id="KW-0687">Ribonucleoprotein</keyword>
<evidence type="ECO:0000256" key="5">
    <source>
        <dbReference type="ARBA" id="ARBA00023128"/>
    </source>
</evidence>
<dbReference type="InterPro" id="IPR034596">
    <property type="entry name" value="Ribosomal_mL52"/>
</dbReference>
<evidence type="ECO:0000256" key="4">
    <source>
        <dbReference type="ARBA" id="ARBA00022980"/>
    </source>
</evidence>
<comment type="subcellular location">
    <subcellularLocation>
        <location evidence="1">Mitochondrion</location>
    </subcellularLocation>
</comment>
<organism evidence="9 10">
    <name type="scientific">Hymenochirus boettgeri</name>
    <name type="common">Congo dwarf clawed frog</name>
    <dbReference type="NCBI Taxonomy" id="247094"/>
    <lineage>
        <taxon>Eukaryota</taxon>
        <taxon>Metazoa</taxon>
        <taxon>Chordata</taxon>
        <taxon>Craniata</taxon>
        <taxon>Vertebrata</taxon>
        <taxon>Euteleostomi</taxon>
        <taxon>Amphibia</taxon>
        <taxon>Batrachia</taxon>
        <taxon>Anura</taxon>
        <taxon>Pipoidea</taxon>
        <taxon>Pipidae</taxon>
        <taxon>Pipinae</taxon>
        <taxon>Hymenochirus</taxon>
    </lineage>
</organism>
<dbReference type="Proteomes" id="UP000812440">
    <property type="component" value="Chromosome 1"/>
</dbReference>
<dbReference type="GO" id="GO:0032543">
    <property type="term" value="P:mitochondrial translation"/>
    <property type="evidence" value="ECO:0007669"/>
    <property type="project" value="InterPro"/>
</dbReference>
<sequence>MAAPMLSVRCSEQVTRLLSARLQSCLDLCKRKSLHCSPGKYAGQNWRVRRGFARSDSEYGPLTDLPDWSFADGRPAPLWKGQIRRKDERETLARRVILLSTEMDKGMDNWHKKQQDNKAEQLLKEKSKLKSKAFHKKEKEM</sequence>
<dbReference type="EMBL" id="JAACNH010000001">
    <property type="protein sequence ID" value="KAG8455434.1"/>
    <property type="molecule type" value="Genomic_DNA"/>
</dbReference>
<gene>
    <name evidence="9" type="ORF">GDO86_001570</name>
</gene>
<keyword evidence="5" id="KW-0496">Mitochondrion</keyword>
<accession>A0A8T2KHN6</accession>
<keyword evidence="4" id="KW-0689">Ribosomal protein</keyword>
<dbReference type="OrthoDB" id="10249237at2759"/>
<dbReference type="PANTHER" id="PTHR34090:SF1">
    <property type="entry name" value="LARGE RIBOSOMAL SUBUNIT PROTEIN ML52"/>
    <property type="match status" value="1"/>
</dbReference>
<comment type="similarity">
    <text evidence="2">Belongs to the mitochondrion-specific ribosomal protein mL52 family.</text>
</comment>
<evidence type="ECO:0000256" key="1">
    <source>
        <dbReference type="ARBA" id="ARBA00004173"/>
    </source>
</evidence>
<dbReference type="GO" id="GO:0005762">
    <property type="term" value="C:mitochondrial large ribosomal subunit"/>
    <property type="evidence" value="ECO:0007669"/>
    <property type="project" value="InterPro"/>
</dbReference>
<proteinExistence type="inferred from homology"/>
<reference evidence="9" key="1">
    <citation type="thesis" date="2020" institute="ProQuest LLC" country="789 East Eisenhower Parkway, Ann Arbor, MI, USA">
        <title>Comparative Genomics and Chromosome Evolution.</title>
        <authorList>
            <person name="Mudd A.B."/>
        </authorList>
    </citation>
    <scope>NUCLEOTIDE SEQUENCE</scope>
    <source>
        <strain evidence="9">Female2</strain>
        <tissue evidence="9">Blood</tissue>
    </source>
</reference>
<evidence type="ECO:0000313" key="9">
    <source>
        <dbReference type="EMBL" id="KAG8455434.1"/>
    </source>
</evidence>
<evidence type="ECO:0000256" key="8">
    <source>
        <dbReference type="ARBA" id="ARBA00035425"/>
    </source>
</evidence>